<protein>
    <submittedName>
        <fullName evidence="5">Alkaline phosphatase D family protein</fullName>
    </submittedName>
</protein>
<dbReference type="InterPro" id="IPR006311">
    <property type="entry name" value="TAT_signal"/>
</dbReference>
<reference evidence="5" key="1">
    <citation type="submission" date="2020-11" db="EMBL/GenBank/DDBJ databases">
        <title>Bacterial whole genome sequence for Caenimonas sp. DR4.4.</title>
        <authorList>
            <person name="Le V."/>
            <person name="Ko S.-R."/>
            <person name="Ahn C.-Y."/>
            <person name="Oh H.-M."/>
        </authorList>
    </citation>
    <scope>NUCLEOTIDE SEQUENCE</scope>
    <source>
        <strain evidence="5">DR4.4</strain>
    </source>
</reference>
<dbReference type="Pfam" id="PF09423">
    <property type="entry name" value="PhoD"/>
    <property type="match status" value="1"/>
</dbReference>
<feature type="domain" description="PhoD-like phosphatase metallophosphatase" evidence="3">
    <location>
        <begin position="153"/>
        <end position="524"/>
    </location>
</feature>
<dbReference type="Gene3D" id="2.60.40.380">
    <property type="entry name" value="Purple acid phosphatase-like, N-terminal"/>
    <property type="match status" value="1"/>
</dbReference>
<proteinExistence type="predicted"/>
<dbReference type="Gene3D" id="3.60.21.70">
    <property type="entry name" value="PhoD-like phosphatase"/>
    <property type="match status" value="1"/>
</dbReference>
<comment type="caution">
    <text evidence="5">The sequence shown here is derived from an EMBL/GenBank/DDBJ whole genome shotgun (WGS) entry which is preliminary data.</text>
</comment>
<dbReference type="GO" id="GO:0003993">
    <property type="term" value="F:acid phosphatase activity"/>
    <property type="evidence" value="ECO:0007669"/>
    <property type="project" value="InterPro"/>
</dbReference>
<dbReference type="Proteomes" id="UP000651050">
    <property type="component" value="Unassembled WGS sequence"/>
</dbReference>
<dbReference type="InterPro" id="IPR018946">
    <property type="entry name" value="PhoD-like_MPP"/>
</dbReference>
<evidence type="ECO:0000259" key="4">
    <source>
        <dbReference type="Pfam" id="PF16655"/>
    </source>
</evidence>
<evidence type="ECO:0000256" key="2">
    <source>
        <dbReference type="SAM" id="MobiDB-lite"/>
    </source>
</evidence>
<dbReference type="GO" id="GO:0046872">
    <property type="term" value="F:metal ion binding"/>
    <property type="evidence" value="ECO:0007669"/>
    <property type="project" value="InterPro"/>
</dbReference>
<dbReference type="SUPFAM" id="SSF49363">
    <property type="entry name" value="Purple acid phosphatase, N-terminal domain"/>
    <property type="match status" value="1"/>
</dbReference>
<dbReference type="AlphaFoldDB" id="A0A931MGC5"/>
<sequence>MNANDKNNPSPSPESAGPSRRRFVAATAAMALGSGLGLSACGGGHDEDKQLFGYGVASGDPLSDRVIIWTRANNTGGAVPVEWQVATDAAFANVLKSGTATADVSRDYTVKVDVTGLQPATTYFYRFKAGGNFSPTGRTKTLPVGNPQQVKIGVFSCAAYSLGQFHAYAHAVNRGDLDVALMLGDYIYETGLTNVEQAAAFALGREADPQGELHTLFEYRQRYARYHTDADLRALRASMPIIAVWDDHEIVNDTWRDGAGGHDPATEGSFAERRGSAAQAWHEWLPTRDDPDPLKIYRSFDFGNLLSLHMLDTRVVGRDAPLNRDTFLTTADAPGRQLLGPVQAAWLDAQMQASTATYQVLGNQVLMGRMRIPLSVYDNFTEDSINEFLVALDTPAASRTPTQAALVAQPRIGYELTNWDGFGAAREALFASARAKDKNLVVVSGDSHNAWASNLKDASGASIGVEFGTPSVTSTGLEITHTNVGRQFLADSFVRMIPDLKFAETSHRGYHVLTLTPASATGEWVFVSSVFDNSFTAFSGPVLRMLPGAANRVLVPA</sequence>
<dbReference type="PANTHER" id="PTHR43606">
    <property type="entry name" value="PHOSPHATASE, PUTATIVE (AFU_ORTHOLOGUE AFUA_6G08710)-RELATED"/>
    <property type="match status" value="1"/>
</dbReference>
<dbReference type="PANTHER" id="PTHR43606:SF2">
    <property type="entry name" value="ALKALINE PHOSPHATASE FAMILY PROTEIN (AFU_ORTHOLOGUE AFUA_5G03860)"/>
    <property type="match status" value="1"/>
</dbReference>
<accession>A0A931MGC5</accession>
<dbReference type="InterPro" id="IPR029052">
    <property type="entry name" value="Metallo-depent_PP-like"/>
</dbReference>
<dbReference type="EMBL" id="JADWYS010000001">
    <property type="protein sequence ID" value="MBG9387170.1"/>
    <property type="molecule type" value="Genomic_DNA"/>
</dbReference>
<dbReference type="Pfam" id="PF16655">
    <property type="entry name" value="PhoD_N"/>
    <property type="match status" value="1"/>
</dbReference>
<keyword evidence="6" id="KW-1185">Reference proteome</keyword>
<feature type="domain" description="Phospholipase D N-terminal" evidence="4">
    <location>
        <begin position="55"/>
        <end position="141"/>
    </location>
</feature>
<dbReference type="InterPro" id="IPR032093">
    <property type="entry name" value="PhoD_N"/>
</dbReference>
<evidence type="ECO:0000313" key="5">
    <source>
        <dbReference type="EMBL" id="MBG9387170.1"/>
    </source>
</evidence>
<keyword evidence="1" id="KW-0732">Signal</keyword>
<dbReference type="CDD" id="cd07389">
    <property type="entry name" value="MPP_PhoD"/>
    <property type="match status" value="1"/>
</dbReference>
<evidence type="ECO:0000259" key="3">
    <source>
        <dbReference type="Pfam" id="PF09423"/>
    </source>
</evidence>
<gene>
    <name evidence="5" type="ORF">I5803_04000</name>
</gene>
<name>A0A931MGC5_9BURK</name>
<dbReference type="InterPro" id="IPR052900">
    <property type="entry name" value="Phospholipid_Metab_Enz"/>
</dbReference>
<dbReference type="InterPro" id="IPR038607">
    <property type="entry name" value="PhoD-like_sf"/>
</dbReference>
<dbReference type="PROSITE" id="PS51318">
    <property type="entry name" value="TAT"/>
    <property type="match status" value="1"/>
</dbReference>
<organism evidence="5 6">
    <name type="scientific">Caenimonas aquaedulcis</name>
    <dbReference type="NCBI Taxonomy" id="2793270"/>
    <lineage>
        <taxon>Bacteria</taxon>
        <taxon>Pseudomonadati</taxon>
        <taxon>Pseudomonadota</taxon>
        <taxon>Betaproteobacteria</taxon>
        <taxon>Burkholderiales</taxon>
        <taxon>Comamonadaceae</taxon>
        <taxon>Caenimonas</taxon>
    </lineage>
</organism>
<evidence type="ECO:0000313" key="6">
    <source>
        <dbReference type="Proteomes" id="UP000651050"/>
    </source>
</evidence>
<dbReference type="RefSeq" id="WP_196985112.1">
    <property type="nucleotide sequence ID" value="NZ_JADWYS010000001.1"/>
</dbReference>
<dbReference type="InterPro" id="IPR008963">
    <property type="entry name" value="Purple_acid_Pase-like_N"/>
</dbReference>
<feature type="region of interest" description="Disordered" evidence="2">
    <location>
        <begin position="1"/>
        <end position="20"/>
    </location>
</feature>
<dbReference type="SUPFAM" id="SSF56300">
    <property type="entry name" value="Metallo-dependent phosphatases"/>
    <property type="match status" value="1"/>
</dbReference>
<evidence type="ECO:0000256" key="1">
    <source>
        <dbReference type="ARBA" id="ARBA00022729"/>
    </source>
</evidence>